<dbReference type="EMBL" id="BCMS01000004">
    <property type="protein sequence ID" value="GAQ23649.1"/>
    <property type="molecule type" value="Genomic_DNA"/>
</dbReference>
<evidence type="ECO:0000313" key="1">
    <source>
        <dbReference type="EMBL" id="GAQ23649.1"/>
    </source>
</evidence>
<dbReference type="AlphaFoldDB" id="A0A100HMW6"/>
<keyword evidence="2" id="KW-1185">Reference proteome</keyword>
<sequence>MVQRTLPQEGADLFKLGGGESRGASCRHRCLETAGALQTFLPVTDGVYGHAEVIGNRLL</sequence>
<comment type="caution">
    <text evidence="1">The sequence shown here is derived from an EMBL/GenBank/DDBJ whole genome shotgun (WGS) entry which is preliminary data.</text>
</comment>
<organism evidence="1 2">
    <name type="scientific">Deinococcus grandis</name>
    <dbReference type="NCBI Taxonomy" id="57498"/>
    <lineage>
        <taxon>Bacteria</taxon>
        <taxon>Thermotogati</taxon>
        <taxon>Deinococcota</taxon>
        <taxon>Deinococci</taxon>
        <taxon>Deinococcales</taxon>
        <taxon>Deinococcaceae</taxon>
        <taxon>Deinococcus</taxon>
    </lineage>
</organism>
<dbReference type="Proteomes" id="UP000056209">
    <property type="component" value="Unassembled WGS sequence"/>
</dbReference>
<protein>
    <submittedName>
        <fullName evidence="1">Transposase family protein</fullName>
    </submittedName>
</protein>
<name>A0A100HMW6_9DEIO</name>
<evidence type="ECO:0000313" key="2">
    <source>
        <dbReference type="Proteomes" id="UP000056209"/>
    </source>
</evidence>
<gene>
    <name evidence="1" type="ORF">DEIGR_320063</name>
</gene>
<proteinExistence type="predicted"/>
<accession>A0A100HMW6</accession>
<reference evidence="2" key="1">
    <citation type="submission" date="2015-11" db="EMBL/GenBank/DDBJ databases">
        <title>Draft Genome Sequence of the Radioresistant Bacterium Deinococcus grandis, Isolated from Freshwater Fish in Japan.</title>
        <authorList>
            <person name="Satoh K."/>
            <person name="Onodera T."/>
            <person name="Omoso K."/>
            <person name="Takeda-Yano K."/>
            <person name="Katayama T."/>
            <person name="Oono Y."/>
            <person name="Narumi I."/>
        </authorList>
    </citation>
    <scope>NUCLEOTIDE SEQUENCE [LARGE SCALE GENOMIC DNA]</scope>
    <source>
        <strain evidence="2">ATCC 43672</strain>
    </source>
</reference>